<dbReference type="SUPFAM" id="SSF52047">
    <property type="entry name" value="RNI-like"/>
    <property type="match status" value="1"/>
</dbReference>
<dbReference type="AlphaFoldDB" id="A0AAW0E4F9"/>
<proteinExistence type="predicted"/>
<dbReference type="Proteomes" id="UP001362999">
    <property type="component" value="Unassembled WGS sequence"/>
</dbReference>
<gene>
    <name evidence="1" type="ORF">R3P38DRAFT_3168288</name>
</gene>
<keyword evidence="2" id="KW-1185">Reference proteome</keyword>
<organism evidence="1 2">
    <name type="scientific">Favolaschia claudopus</name>
    <dbReference type="NCBI Taxonomy" id="2862362"/>
    <lineage>
        <taxon>Eukaryota</taxon>
        <taxon>Fungi</taxon>
        <taxon>Dikarya</taxon>
        <taxon>Basidiomycota</taxon>
        <taxon>Agaricomycotina</taxon>
        <taxon>Agaricomycetes</taxon>
        <taxon>Agaricomycetidae</taxon>
        <taxon>Agaricales</taxon>
        <taxon>Marasmiineae</taxon>
        <taxon>Mycenaceae</taxon>
        <taxon>Favolaschia</taxon>
    </lineage>
</organism>
<dbReference type="InterPro" id="IPR032675">
    <property type="entry name" value="LRR_dom_sf"/>
</dbReference>
<reference evidence="1 2" key="1">
    <citation type="journal article" date="2024" name="J Genomics">
        <title>Draft genome sequencing and assembly of Favolaschia claudopus CIRM-BRFM 2984 isolated from oak limbs.</title>
        <authorList>
            <person name="Navarro D."/>
            <person name="Drula E."/>
            <person name="Chaduli D."/>
            <person name="Cazenave R."/>
            <person name="Ahrendt S."/>
            <person name="Wang J."/>
            <person name="Lipzen A."/>
            <person name="Daum C."/>
            <person name="Barry K."/>
            <person name="Grigoriev I.V."/>
            <person name="Favel A."/>
            <person name="Rosso M.N."/>
            <person name="Martin F."/>
        </authorList>
    </citation>
    <scope>NUCLEOTIDE SEQUENCE [LARGE SCALE GENOMIC DNA]</scope>
    <source>
        <strain evidence="1 2">CIRM-BRFM 2984</strain>
    </source>
</reference>
<protein>
    <recommendedName>
        <fullName evidence="3">F-box domain-containing protein</fullName>
    </recommendedName>
</protein>
<comment type="caution">
    <text evidence="1">The sequence shown here is derived from an EMBL/GenBank/DDBJ whole genome shotgun (WGS) entry which is preliminary data.</text>
</comment>
<evidence type="ECO:0000313" key="1">
    <source>
        <dbReference type="EMBL" id="KAK7059836.1"/>
    </source>
</evidence>
<name>A0AAW0E4F9_9AGAR</name>
<accession>A0AAW0E4F9</accession>
<dbReference type="Gene3D" id="3.80.10.10">
    <property type="entry name" value="Ribonuclease Inhibitor"/>
    <property type="match status" value="1"/>
</dbReference>
<sequence length="315" mass="35582">MALRRVCRHWHTLTQDLLYPHVWLNYSRNWSYISNAVSQPHIAALVRNVRLSPTRFDHNFSILQRCASHIELVVQPEFPRTERVYTGPLDEPLPDLPSLQHVYWIESAWSTPLLLAILRSAVKLQHLAISSSSSIDSSFFRSASFPPLSRLRSLLVIGLPRTDISAFLRHSHLTSLEELTIPPMYLMLQLPSIPTLRTLILANSYYASSTVSFAVILDLFPQLMELRYSLASSLIPPTGGQFASALVCVHLLSHNSPPPYSIDPHCLLLLGPAFGALERVVLAGPGWVGTQALEWEEWRSIKDRGCIVEMEKRPH</sequence>
<dbReference type="EMBL" id="JAWWNJ010000003">
    <property type="protein sequence ID" value="KAK7059836.1"/>
    <property type="molecule type" value="Genomic_DNA"/>
</dbReference>
<evidence type="ECO:0008006" key="3">
    <source>
        <dbReference type="Google" id="ProtNLM"/>
    </source>
</evidence>
<evidence type="ECO:0000313" key="2">
    <source>
        <dbReference type="Proteomes" id="UP001362999"/>
    </source>
</evidence>